<dbReference type="PANTHER" id="PTHR31600">
    <property type="entry name" value="TINY MACROCYSTS PROTEIN B-RELATED"/>
    <property type="match status" value="1"/>
</dbReference>
<feature type="transmembrane region" description="Helical" evidence="1">
    <location>
        <begin position="234"/>
        <end position="254"/>
    </location>
</feature>
<keyword evidence="1" id="KW-1133">Transmembrane helix</keyword>
<reference evidence="2" key="1">
    <citation type="submission" date="2021-01" db="EMBL/GenBank/DDBJ databases">
        <authorList>
            <consortium name="Genoscope - CEA"/>
            <person name="William W."/>
        </authorList>
    </citation>
    <scope>NUCLEOTIDE SEQUENCE</scope>
</reference>
<feature type="transmembrane region" description="Helical" evidence="1">
    <location>
        <begin position="136"/>
        <end position="161"/>
    </location>
</feature>
<dbReference type="PANTHER" id="PTHR31600:SF2">
    <property type="entry name" value="GAMETE ENRICHED GENE 10 PROTEIN-RELATED"/>
    <property type="match status" value="1"/>
</dbReference>
<dbReference type="OrthoDB" id="299010at2759"/>
<evidence type="ECO:0008006" key="4">
    <source>
        <dbReference type="Google" id="ProtNLM"/>
    </source>
</evidence>
<keyword evidence="3" id="KW-1185">Reference proteome</keyword>
<sequence length="1676" mass="198827">MITQLNKKSQINLKVLILERLLHLYYFVSLQKIIFYFISILGDLQSITFLWVPIFESKKLTFFSNKINYESFIIYFSRIDELINYQFDSSLQYYIIPLLIQILMFFIPLLIVIYLQNKQRILKFTIVNYYLKFSSIFFQIFLTYLFVPFMILSTQSIIIAISFNKSIFNVILSSFSLLLTFIILIINLLLNRETIDLKVNRFQKFNQTFLDYLQIILLILQIFIYGIIKGEVNGLILQSILVLTLSLINTLQVFQLEYNDIIRVKISLIISSFGFISSIYRLLQNLKKDSISMFTNTGIIIIFISLSKLLLNFYNQREERLQNNIIQIKQYKIIKFYLSRLINDDFPKSEKKMNNSIIQHWINKIVDQNIYDTQEKSAYQNILTSQNLDVFIQKKLKQYVKNISKVKGFDLHYIALLNNFGFSNLALIQINSLINKKLIQSKYKGFLGEIEVPSSGVDSPQKCAVHQSVSSKSLRSNTDEINDIAKKAQSKKSKLLFVGDYHFSSLNIAKAIYLKSQIKENLKFKFYEKNNTKNQLKDMKLGVELFLKNEKRNQGLQNTIIELINEKIIFTLQFTTKKAIDADELFNNAIKLSQTQLNLENKLFFRYQQFPSLKLQSILVFYQGEILSNYIEAQKFKNLTSIPEEQLINMNANIKTAFFSKKVVYLNLQLEYNQNLLITSKSENSLRFFQICPEESKNFTFIESILPLAIINEHSLLVQRFIQTSNSKFYLRFHQTFFKINNLLIKPCQLLFDIHFDNMNHYRFSAFFSEYINEKVGGITESFFEKLGLNENYQNQFNKQDQTYLQIDYMIPNFKKLIETKQQNAITELRFLKEAFLLENEIMRSQFKQQSVITTNWSNLEQVYLYEAEINIQYQDIFGFNYFIIEVKDVRQLINSKRSQISSKIRKQEGLEEYFELSELSEIEAIAQSPKISKQQNIFKICYYENSEKIKIKQKIDENVEEKQQQEQEKQDISFQQNNILSPNFSNAPWQDQSQIPLQIQQSSIQQEYFHKEIDNEKSLSVYQSRNIKLEELEEEFKRSNVKEQISVNQIKNIQDEKEQQSSSNNGFKGIKQSIFYKKYETIVQLIEPIIPTTLKLFILFQVLTYLIALSYFMIILGSAQIDLHRFIGEIDMIQLHAGIMNPHDLYLQIRQPIITYNSFLQAGKITKAEFKELTDPLYENVGIGYYEFKDGFIYWLNNEYLTPFLKDKNITVYYMYHNGSETYPIIQNIREALMGTLSYYYDFKLRFEARLSTANQTYQVYQFANIYNFHFWLEDLTMEVYQYSKNRCIEVSNKWNMIWIVYLLVNICPLFASLFYYRIFNSKFDQFTSLFKYCSSYRMEQELERLKYILKIINKNSYLLFNYQFYIDQKEEEITKQRQEHEQQKVKEIKVQPQFKKISFGIKFILVIICWMVFFALSLISNIQIGEYLNKFSATADAYKLISDMSLYAGTLYRNRDFGLAFANYPYLRPFDVEKFYFTINTGLLTIDQFLQFSYKFDSTKYQTSEEFLNFFQSLQENNICIVLGDDHLGFLKQYCEKSLQGTLQLGLFPTLKYISNSISIQMQINNFTKRVEFNKYENEGSLIVLRAFQLMSKQFKKGMVDVTEQQIMICNTISIIFIVYSLLLMAYFLFIFMQQLKIDINLARRFILLIPSNVLFLDDQFDRHARIIIANQEY</sequence>
<dbReference type="Proteomes" id="UP000692954">
    <property type="component" value="Unassembled WGS sequence"/>
</dbReference>
<feature type="transmembrane region" description="Helical" evidence="1">
    <location>
        <begin position="94"/>
        <end position="115"/>
    </location>
</feature>
<feature type="transmembrane region" description="Helical" evidence="1">
    <location>
        <begin position="266"/>
        <end position="284"/>
    </location>
</feature>
<dbReference type="EMBL" id="CAJJDN010000021">
    <property type="protein sequence ID" value="CAD8066521.1"/>
    <property type="molecule type" value="Genomic_DNA"/>
</dbReference>
<evidence type="ECO:0000256" key="1">
    <source>
        <dbReference type="SAM" id="Phobius"/>
    </source>
</evidence>
<keyword evidence="1" id="KW-0472">Membrane</keyword>
<organism evidence="2 3">
    <name type="scientific">Paramecium sonneborni</name>
    <dbReference type="NCBI Taxonomy" id="65129"/>
    <lineage>
        <taxon>Eukaryota</taxon>
        <taxon>Sar</taxon>
        <taxon>Alveolata</taxon>
        <taxon>Ciliophora</taxon>
        <taxon>Intramacronucleata</taxon>
        <taxon>Oligohymenophorea</taxon>
        <taxon>Peniculida</taxon>
        <taxon>Parameciidae</taxon>
        <taxon>Paramecium</taxon>
    </lineage>
</organism>
<accession>A0A8S1LJI7</accession>
<dbReference type="InterPro" id="IPR052994">
    <property type="entry name" value="Tiny_macrocysts_regulators"/>
</dbReference>
<feature type="transmembrane region" description="Helical" evidence="1">
    <location>
        <begin position="290"/>
        <end position="311"/>
    </location>
</feature>
<protein>
    <recommendedName>
        <fullName evidence="4">Transmembrane protein</fullName>
    </recommendedName>
</protein>
<comment type="caution">
    <text evidence="2">The sequence shown here is derived from an EMBL/GenBank/DDBJ whole genome shotgun (WGS) entry which is preliminary data.</text>
</comment>
<keyword evidence="1" id="KW-0812">Transmembrane</keyword>
<evidence type="ECO:0000313" key="2">
    <source>
        <dbReference type="EMBL" id="CAD8066521.1"/>
    </source>
</evidence>
<evidence type="ECO:0000313" key="3">
    <source>
        <dbReference type="Proteomes" id="UP000692954"/>
    </source>
</evidence>
<feature type="transmembrane region" description="Helical" evidence="1">
    <location>
        <begin position="167"/>
        <end position="189"/>
    </location>
</feature>
<gene>
    <name evidence="2" type="ORF">PSON_ATCC_30995.1.T0210377</name>
</gene>
<proteinExistence type="predicted"/>
<feature type="transmembrane region" description="Helical" evidence="1">
    <location>
        <begin position="1615"/>
        <end position="1634"/>
    </location>
</feature>
<name>A0A8S1LJI7_9CILI</name>
<feature type="transmembrane region" description="Helical" evidence="1">
    <location>
        <begin position="1401"/>
        <end position="1421"/>
    </location>
</feature>
<feature type="transmembrane region" description="Helical" evidence="1">
    <location>
        <begin position="1097"/>
        <end position="1117"/>
    </location>
</feature>
<feature type="transmembrane region" description="Helical" evidence="1">
    <location>
        <begin position="209"/>
        <end position="228"/>
    </location>
</feature>
<feature type="transmembrane region" description="Helical" evidence="1">
    <location>
        <begin position="1298"/>
        <end position="1318"/>
    </location>
</feature>